<reference evidence="5 6" key="2">
    <citation type="journal article" date="2010" name="Nucleic Acids Res.">
        <title>BeetleBase in 2010: revisions to provide comprehensive genomic information for Tribolium castaneum.</title>
        <authorList>
            <person name="Kim H.S."/>
            <person name="Murphy T."/>
            <person name="Xia J."/>
            <person name="Caragea D."/>
            <person name="Park Y."/>
            <person name="Beeman R.W."/>
            <person name="Lorenzen M.D."/>
            <person name="Butcher S."/>
            <person name="Manak J.R."/>
            <person name="Brown S.J."/>
        </authorList>
    </citation>
    <scope>NUCLEOTIDE SEQUENCE [LARGE SCALE GENOMIC DNA]</scope>
    <source>
        <strain evidence="5 6">Georgia GA2</strain>
    </source>
</reference>
<proteinExistence type="predicted"/>
<keyword evidence="2" id="KW-1133">Transmembrane helix</keyword>
<feature type="region of interest" description="Disordered" evidence="1">
    <location>
        <begin position="608"/>
        <end position="644"/>
    </location>
</feature>
<dbReference type="PROSITE" id="PS50024">
    <property type="entry name" value="SEA"/>
    <property type="match status" value="1"/>
</dbReference>
<dbReference type="Proteomes" id="UP000007266">
    <property type="component" value="Unassembled WGS sequence"/>
</dbReference>
<dbReference type="OMA" id="DVSWNDK"/>
<keyword evidence="3" id="KW-0732">Signal</keyword>
<feature type="signal peptide" evidence="3">
    <location>
        <begin position="1"/>
        <end position="17"/>
    </location>
</feature>
<sequence>MFKILISCLLFVHRLLCSCRYFHAKWCSYVMGCFLTVGVLFSTLCLFAAGQEYIITGPADTQFIPNYRQTPDFNPFRPNFQHVDSYLPQRDLQTSHLPYHLQQTLPQYRATTKTPPRYSYQPQFDYRSSQPAPFRTQEQIVPSTHRPNYSNLFPHSHRNPQTETFLGEITLQSPEDFKQEIDTTEKSNVVTIGGRGNFLNHRTRIFAPDTVKKVPLVREYYVNKNGNVFSTTRAPITQKTTTESLRRKTTSGTTSTTIESTTRRSRNGLDFESLLEEPIKNSNTNDDVVEVVKSKSVEMTTLNSHNESTTDFDYDTTLDPSVDYDKDEGEEEEEEDPIKHLEELRKQHPEEEDYVSEEEETPNSEETNNVRDEDYEEEEGTTTSTVRTTSSTTPSTIKTTIATPSTIRTTDATPSTTTEEVPTTRKTEALLAEPETVISVVTTKSVVNNTILPTATPLPNSTITSENSTDTWVVVASVQTSRSVSGARYLPSDDVKQDERIKLLNEESTESTETTDEPMTVLPTTKHKTSTESLIDKLDRVQSDLSSSVFNGGLNNIAVITEMATTTPPPPKPVVQIRKFSPFARPSTTPRTRKIEIVKQDDLTGLLPPGFKPKYQNRKTTVKPDLELPQGDEPPKIGRSSGISNKTKITVQDVSPFLPPGYKSTKDQDDSTKLLAEILGKVKPKIVKVDDVSAFLPPGYKPTSGTTSTSTTTTKSVDGILSKAKPVDDISALLPPGYKSSTSTTKPKPSIEGVLAHAKPVDDISALLPPGYKPSSTAKPVKPKGVDGLLAQAKPVDISAFLPPGYKARTTQKPLTTPEKVPSSLLPPGYKLRETTTTSSTTSTTTTTTSKPSGFKIVFPSRPGGTHRKSPNRITTPPSTMTEEPRATAPTIHKGWPSRATTEFTGWPTPSTTPISIEKLLEAARTAATSTTPAVDSTTSTTTSTTTTTTTTTPKPTTPGVCTGECDLAGTIKLVGGAKWVPELLDRNTKEWQILANEVQTQLEDVFGRSNVLNKWYRKIRIDGFSEGSVLVDYLVELNDLGRKIDTQEIKKLFHDSLDDGATNREGKSLNETSKMALGKFTVDPKFTDFVVLPKQVYPTVGYAEDNVLLPQWAIAVIVIGLASLLFVIIFGVTVLVNRQKNAKKKAPVSLTEDMLNELNKNHMGGFDNYGADDLYNMEDVWNDRGFEPKLAKKRSSGSLHDNSMSNLYDSWRSEWNGYYYNAYYGNNNPGSSSSHYGRRRSDYDTNF</sequence>
<reference evidence="5 6" key="1">
    <citation type="journal article" date="2008" name="Nature">
        <title>The genome of the model beetle and pest Tribolium castaneum.</title>
        <authorList>
            <consortium name="Tribolium Genome Sequencing Consortium"/>
            <person name="Richards S."/>
            <person name="Gibbs R.A."/>
            <person name="Weinstock G.M."/>
            <person name="Brown S.J."/>
            <person name="Denell R."/>
            <person name="Beeman R.W."/>
            <person name="Gibbs R."/>
            <person name="Beeman R.W."/>
            <person name="Brown S.J."/>
            <person name="Bucher G."/>
            <person name="Friedrich M."/>
            <person name="Grimmelikhuijzen C.J."/>
            <person name="Klingler M."/>
            <person name="Lorenzen M."/>
            <person name="Richards S."/>
            <person name="Roth S."/>
            <person name="Schroder R."/>
            <person name="Tautz D."/>
            <person name="Zdobnov E.M."/>
            <person name="Muzny D."/>
            <person name="Gibbs R.A."/>
            <person name="Weinstock G.M."/>
            <person name="Attaway T."/>
            <person name="Bell S."/>
            <person name="Buhay C.J."/>
            <person name="Chandrabose M.N."/>
            <person name="Chavez D."/>
            <person name="Clerk-Blankenburg K.P."/>
            <person name="Cree A."/>
            <person name="Dao M."/>
            <person name="Davis C."/>
            <person name="Chacko J."/>
            <person name="Dinh H."/>
            <person name="Dugan-Rocha S."/>
            <person name="Fowler G."/>
            <person name="Garner T.T."/>
            <person name="Garnes J."/>
            <person name="Gnirke A."/>
            <person name="Hawes A."/>
            <person name="Hernandez J."/>
            <person name="Hines S."/>
            <person name="Holder M."/>
            <person name="Hume J."/>
            <person name="Jhangiani S.N."/>
            <person name="Joshi V."/>
            <person name="Khan Z.M."/>
            <person name="Jackson L."/>
            <person name="Kovar C."/>
            <person name="Kowis A."/>
            <person name="Lee S."/>
            <person name="Lewis L.R."/>
            <person name="Margolis J."/>
            <person name="Morgan M."/>
            <person name="Nazareth L.V."/>
            <person name="Nguyen N."/>
            <person name="Okwuonu G."/>
            <person name="Parker D."/>
            <person name="Richards S."/>
            <person name="Ruiz S.J."/>
            <person name="Santibanez J."/>
            <person name="Savard J."/>
            <person name="Scherer S.E."/>
            <person name="Schneider B."/>
            <person name="Sodergren E."/>
            <person name="Tautz D."/>
            <person name="Vattahil S."/>
            <person name="Villasana D."/>
            <person name="White C.S."/>
            <person name="Wright R."/>
            <person name="Park Y."/>
            <person name="Beeman R.W."/>
            <person name="Lord J."/>
            <person name="Oppert B."/>
            <person name="Lorenzen M."/>
            <person name="Brown S."/>
            <person name="Wang L."/>
            <person name="Savard J."/>
            <person name="Tautz D."/>
            <person name="Richards S."/>
            <person name="Weinstock G."/>
            <person name="Gibbs R.A."/>
            <person name="Liu Y."/>
            <person name="Worley K."/>
            <person name="Weinstock G."/>
            <person name="Elsik C.G."/>
            <person name="Reese J.T."/>
            <person name="Elhaik E."/>
            <person name="Landan G."/>
            <person name="Graur D."/>
            <person name="Arensburger P."/>
            <person name="Atkinson P."/>
            <person name="Beeman R.W."/>
            <person name="Beidler J."/>
            <person name="Brown S.J."/>
            <person name="Demuth J.P."/>
            <person name="Drury D.W."/>
            <person name="Du Y.Z."/>
            <person name="Fujiwara H."/>
            <person name="Lorenzen M."/>
            <person name="Maselli V."/>
            <person name="Osanai M."/>
            <person name="Park Y."/>
            <person name="Robertson H.M."/>
            <person name="Tu Z."/>
            <person name="Wang J.J."/>
            <person name="Wang S."/>
            <person name="Richards S."/>
            <person name="Song H."/>
            <person name="Zhang L."/>
            <person name="Sodergren E."/>
            <person name="Werner D."/>
            <person name="Stanke M."/>
            <person name="Morgenstern B."/>
            <person name="Solovyev V."/>
            <person name="Kosarev P."/>
            <person name="Brown G."/>
            <person name="Chen H.C."/>
            <person name="Ermolaeva O."/>
            <person name="Hlavina W."/>
            <person name="Kapustin Y."/>
            <person name="Kiryutin B."/>
            <person name="Kitts P."/>
            <person name="Maglott D."/>
            <person name="Pruitt K."/>
            <person name="Sapojnikov V."/>
            <person name="Souvorov A."/>
            <person name="Mackey A.J."/>
            <person name="Waterhouse R.M."/>
            <person name="Wyder S."/>
            <person name="Zdobnov E.M."/>
            <person name="Zdobnov E.M."/>
            <person name="Wyder S."/>
            <person name="Kriventseva E.V."/>
            <person name="Kadowaki T."/>
            <person name="Bork P."/>
            <person name="Aranda M."/>
            <person name="Bao R."/>
            <person name="Beermann A."/>
            <person name="Berns N."/>
            <person name="Bolognesi R."/>
            <person name="Bonneton F."/>
            <person name="Bopp D."/>
            <person name="Brown S.J."/>
            <person name="Bucher G."/>
            <person name="Butts T."/>
            <person name="Chaumot A."/>
            <person name="Denell R.E."/>
            <person name="Ferrier D.E."/>
            <person name="Friedrich M."/>
            <person name="Gordon C.M."/>
            <person name="Jindra M."/>
            <person name="Klingler M."/>
            <person name="Lan Q."/>
            <person name="Lattorff H.M."/>
            <person name="Laudet V."/>
            <person name="von Levetsow C."/>
            <person name="Liu Z."/>
            <person name="Lutz R."/>
            <person name="Lynch J.A."/>
            <person name="da Fonseca R.N."/>
            <person name="Posnien N."/>
            <person name="Reuter R."/>
            <person name="Roth S."/>
            <person name="Savard J."/>
            <person name="Schinko J.B."/>
            <person name="Schmitt C."/>
            <person name="Schoppmeier M."/>
            <person name="Schroder R."/>
            <person name="Shippy T.D."/>
            <person name="Simonnet F."/>
            <person name="Marques-Souza H."/>
            <person name="Tautz D."/>
            <person name="Tomoyasu Y."/>
            <person name="Trauner J."/>
            <person name="Van der Zee M."/>
            <person name="Vervoort M."/>
            <person name="Wittkopp N."/>
            <person name="Wimmer E.A."/>
            <person name="Yang X."/>
            <person name="Jones A.K."/>
            <person name="Sattelle D.B."/>
            <person name="Ebert P.R."/>
            <person name="Nelson D."/>
            <person name="Scott J.G."/>
            <person name="Beeman R.W."/>
            <person name="Muthukrishnan S."/>
            <person name="Kramer K.J."/>
            <person name="Arakane Y."/>
            <person name="Beeman R.W."/>
            <person name="Zhu Q."/>
            <person name="Hogenkamp D."/>
            <person name="Dixit R."/>
            <person name="Oppert B."/>
            <person name="Jiang H."/>
            <person name="Zou Z."/>
            <person name="Marshall J."/>
            <person name="Elpidina E."/>
            <person name="Vinokurov K."/>
            <person name="Oppert C."/>
            <person name="Zou Z."/>
            <person name="Evans J."/>
            <person name="Lu Z."/>
            <person name="Zhao P."/>
            <person name="Sumathipala N."/>
            <person name="Altincicek B."/>
            <person name="Vilcinskas A."/>
            <person name="Williams M."/>
            <person name="Hultmark D."/>
            <person name="Hetru C."/>
            <person name="Jiang H."/>
            <person name="Grimmelikhuijzen C.J."/>
            <person name="Hauser F."/>
            <person name="Cazzamali G."/>
            <person name="Williamson M."/>
            <person name="Park Y."/>
            <person name="Li B."/>
            <person name="Tanaka Y."/>
            <person name="Predel R."/>
            <person name="Neupert S."/>
            <person name="Schachtner J."/>
            <person name="Verleyen P."/>
            <person name="Raible F."/>
            <person name="Bork P."/>
            <person name="Friedrich M."/>
            <person name="Walden K.K."/>
            <person name="Robertson H.M."/>
            <person name="Angeli S."/>
            <person name="Foret S."/>
            <person name="Bucher G."/>
            <person name="Schuetz S."/>
            <person name="Maleszka R."/>
            <person name="Wimmer E.A."/>
            <person name="Beeman R.W."/>
            <person name="Lorenzen M."/>
            <person name="Tomoyasu Y."/>
            <person name="Miller S.C."/>
            <person name="Grossmann D."/>
            <person name="Bucher G."/>
        </authorList>
    </citation>
    <scope>NUCLEOTIDE SEQUENCE [LARGE SCALE GENOMIC DNA]</scope>
    <source>
        <strain evidence="5 6">Georgia GA2</strain>
    </source>
</reference>
<evidence type="ECO:0000313" key="5">
    <source>
        <dbReference type="EMBL" id="EEZ97294.2"/>
    </source>
</evidence>
<dbReference type="eggNOG" id="ENOG502QSZX">
    <property type="taxonomic scope" value="Eukaryota"/>
</dbReference>
<evidence type="ECO:0000313" key="6">
    <source>
        <dbReference type="Proteomes" id="UP000007266"/>
    </source>
</evidence>
<feature type="compositionally biased region" description="Polar residues" evidence="1">
    <location>
        <begin position="899"/>
        <end position="911"/>
    </location>
</feature>
<protein>
    <recommendedName>
        <fullName evidence="4">SEA domain-containing protein</fullName>
    </recommendedName>
</protein>
<dbReference type="InterPro" id="IPR000082">
    <property type="entry name" value="SEA_dom"/>
</dbReference>
<evidence type="ECO:0000256" key="2">
    <source>
        <dbReference type="SAM" id="Phobius"/>
    </source>
</evidence>
<dbReference type="InterPro" id="IPR036364">
    <property type="entry name" value="SEA_dom_sf"/>
</dbReference>
<evidence type="ECO:0000256" key="1">
    <source>
        <dbReference type="SAM" id="MobiDB-lite"/>
    </source>
</evidence>
<organism evidence="5 6">
    <name type="scientific">Tribolium castaneum</name>
    <name type="common">Red flour beetle</name>
    <dbReference type="NCBI Taxonomy" id="7070"/>
    <lineage>
        <taxon>Eukaryota</taxon>
        <taxon>Metazoa</taxon>
        <taxon>Ecdysozoa</taxon>
        <taxon>Arthropoda</taxon>
        <taxon>Hexapoda</taxon>
        <taxon>Insecta</taxon>
        <taxon>Pterygota</taxon>
        <taxon>Neoptera</taxon>
        <taxon>Endopterygota</taxon>
        <taxon>Coleoptera</taxon>
        <taxon>Polyphaga</taxon>
        <taxon>Cucujiformia</taxon>
        <taxon>Tenebrionidae</taxon>
        <taxon>Tenebrionidae incertae sedis</taxon>
        <taxon>Tribolium</taxon>
    </lineage>
</organism>
<feature type="compositionally biased region" description="Acidic residues" evidence="1">
    <location>
        <begin position="350"/>
        <end position="363"/>
    </location>
</feature>
<feature type="region of interest" description="Disordered" evidence="1">
    <location>
        <begin position="809"/>
        <end position="911"/>
    </location>
</feature>
<keyword evidence="2" id="KW-0812">Transmembrane</keyword>
<evidence type="ECO:0000256" key="3">
    <source>
        <dbReference type="SAM" id="SignalP"/>
    </source>
</evidence>
<accession>D6X4B4</accession>
<feature type="region of interest" description="Disordered" evidence="1">
    <location>
        <begin position="300"/>
        <end position="397"/>
    </location>
</feature>
<name>D6X4B4_TRICA</name>
<feature type="chain" id="PRO_5007310916" description="SEA domain-containing protein" evidence="3">
    <location>
        <begin position="18"/>
        <end position="1248"/>
    </location>
</feature>
<feature type="compositionally biased region" description="Low complexity" evidence="1">
    <location>
        <begin position="381"/>
        <end position="397"/>
    </location>
</feature>
<feature type="compositionally biased region" description="Low complexity" evidence="1">
    <location>
        <begin position="835"/>
        <end position="850"/>
    </location>
</feature>
<feature type="compositionally biased region" description="Basic and acidic residues" evidence="1">
    <location>
        <begin position="337"/>
        <end position="349"/>
    </location>
</feature>
<dbReference type="EMBL" id="KQ971410">
    <property type="protein sequence ID" value="EEZ97294.2"/>
    <property type="molecule type" value="Genomic_DNA"/>
</dbReference>
<dbReference type="HOGENOM" id="CLU_254126_0_0_1"/>
<dbReference type="SUPFAM" id="SSF82671">
    <property type="entry name" value="SEA domain"/>
    <property type="match status" value="1"/>
</dbReference>
<evidence type="ECO:0000259" key="4">
    <source>
        <dbReference type="PROSITE" id="PS50024"/>
    </source>
</evidence>
<feature type="compositionally biased region" description="Acidic residues" evidence="1">
    <location>
        <begin position="325"/>
        <end position="336"/>
    </location>
</feature>
<feature type="domain" description="SEA" evidence="4">
    <location>
        <begin position="964"/>
        <end position="1075"/>
    </location>
</feature>
<feature type="transmembrane region" description="Helical" evidence="2">
    <location>
        <begin position="1113"/>
        <end position="1137"/>
    </location>
</feature>
<dbReference type="STRING" id="7070.D6X4B4"/>
<feature type="compositionally biased region" description="Polar residues" evidence="1">
    <location>
        <begin position="872"/>
        <end position="882"/>
    </location>
</feature>
<keyword evidence="2" id="KW-0472">Membrane</keyword>
<feature type="region of interest" description="Disordered" evidence="1">
    <location>
        <begin position="928"/>
        <end position="956"/>
    </location>
</feature>
<feature type="compositionally biased region" description="Polar residues" evidence="1">
    <location>
        <begin position="300"/>
        <end position="309"/>
    </location>
</feature>
<dbReference type="Pfam" id="PF01390">
    <property type="entry name" value="SEA"/>
    <property type="match status" value="1"/>
</dbReference>
<keyword evidence="6" id="KW-1185">Reference proteome</keyword>
<dbReference type="AlphaFoldDB" id="D6X4B4"/>
<gene>
    <name evidence="5" type="primary">AUGUSTUS-3.0.2_11099</name>
    <name evidence="5" type="ORF">TcasGA2_TC011099</name>
</gene>